<proteinExistence type="predicted"/>
<evidence type="ECO:0000313" key="2">
    <source>
        <dbReference type="Proteomes" id="UP000051757"/>
    </source>
</evidence>
<evidence type="ECO:0008006" key="3">
    <source>
        <dbReference type="Google" id="ProtNLM"/>
    </source>
</evidence>
<sequence length="418" mass="46177">MAKAVFLMTRPFLPVVGGRERMLRQHLEYLVDRFDEVMVICFKGRGETVDVERYRREFPSVAFHFTSYPGVVDVLRGALHLGLSAPLQCLAFFGKGKSRWITSEIAEFGPDVVVVDMLRLWSYVRHWRSTPLVLDIDDLLSVRYQRQLASGATDVLGTFRERLPAAAGWLANVFAARLLAVESKRLAKMELDVTASAASVIFVSGLEAERHRLRTGAANLYSVPPMSADVSGVRPPRLRQGGMPLRFAFLGNLKAPQNLQALRYVVGTLLPVLVDAGFEYSLDVIGSIDARVAHELSRPGITFHGFVDDLNEALRETDLHLAPILSGSGVKTKIVDAFAIGVPTVTTSLGLEGLDVEGRHVALVFDTPMQFLEIVRTVTADPTMLDNIAFNASAYVSEQHARDVVFSRYSNAYERLGS</sequence>
<reference evidence="1 2" key="1">
    <citation type="journal article" date="2016" name="Front. Microbiol.">
        <title>Genome Sequence of Type Strains of Genus Stenotrophomonas.</title>
        <authorList>
            <person name="Patil P.P."/>
            <person name="Midha S."/>
            <person name="Kumar S."/>
            <person name="Patil P.B."/>
        </authorList>
    </citation>
    <scope>NUCLEOTIDE SEQUENCE [LARGE SCALE GENOMIC DNA]</scope>
    <source>
        <strain evidence="1 2">LMG 978</strain>
    </source>
</reference>
<gene>
    <name evidence="1" type="ORF">ARC23_10480</name>
</gene>
<organism evidence="1 2">
    <name type="scientific">Stenotrophomonas beteli</name>
    <dbReference type="NCBI Taxonomy" id="3384461"/>
    <lineage>
        <taxon>Bacteria</taxon>
        <taxon>Pseudomonadati</taxon>
        <taxon>Pseudomonadota</taxon>
        <taxon>Gammaproteobacteria</taxon>
        <taxon>Lysobacterales</taxon>
        <taxon>Lysobacteraceae</taxon>
        <taxon>Stenotrophomonas</taxon>
        <taxon>Stenotrophomonas maltophilia group</taxon>
    </lineage>
</organism>
<evidence type="ECO:0000313" key="1">
    <source>
        <dbReference type="EMBL" id="KRG50952.1"/>
    </source>
</evidence>
<keyword evidence="2" id="KW-1185">Reference proteome</keyword>
<dbReference type="EMBL" id="LLXV01000029">
    <property type="protein sequence ID" value="KRG50952.1"/>
    <property type="molecule type" value="Genomic_DNA"/>
</dbReference>
<dbReference type="OrthoDB" id="9807209at2"/>
<comment type="caution">
    <text evidence="1">The sequence shown here is derived from an EMBL/GenBank/DDBJ whole genome shotgun (WGS) entry which is preliminary data.</text>
</comment>
<dbReference type="Gene3D" id="3.40.50.2000">
    <property type="entry name" value="Glycogen Phosphorylase B"/>
    <property type="match status" value="2"/>
</dbReference>
<name>A0A0R0BDX9_9GAMM</name>
<protein>
    <recommendedName>
        <fullName evidence="3">Glycosyltransferase</fullName>
    </recommendedName>
</protein>
<dbReference type="AlphaFoldDB" id="A0A0R0BDX9"/>
<dbReference type="Pfam" id="PF13692">
    <property type="entry name" value="Glyco_trans_1_4"/>
    <property type="match status" value="1"/>
</dbReference>
<dbReference type="Proteomes" id="UP000051757">
    <property type="component" value="Unassembled WGS sequence"/>
</dbReference>
<dbReference type="SUPFAM" id="SSF53756">
    <property type="entry name" value="UDP-Glycosyltransferase/glycogen phosphorylase"/>
    <property type="match status" value="1"/>
</dbReference>
<accession>A0A0R0BDX9</accession>